<feature type="compositionally biased region" description="Low complexity" evidence="1">
    <location>
        <begin position="307"/>
        <end position="322"/>
    </location>
</feature>
<dbReference type="PANTHER" id="PTHR42111">
    <property type="entry name" value="YALI0D23727P"/>
    <property type="match status" value="1"/>
</dbReference>
<keyword evidence="3" id="KW-1185">Reference proteome</keyword>
<accession>A0A4U0X053</accession>
<evidence type="ECO:0000313" key="3">
    <source>
        <dbReference type="Proteomes" id="UP000309340"/>
    </source>
</evidence>
<name>A0A4U0X053_9PEZI</name>
<gene>
    <name evidence="2" type="ORF">B0A55_09834</name>
</gene>
<feature type="region of interest" description="Disordered" evidence="1">
    <location>
        <begin position="303"/>
        <end position="402"/>
    </location>
</feature>
<feature type="compositionally biased region" description="Basic and acidic residues" evidence="1">
    <location>
        <begin position="40"/>
        <end position="68"/>
    </location>
</feature>
<feature type="compositionally biased region" description="Pro residues" evidence="1">
    <location>
        <begin position="1"/>
        <end position="12"/>
    </location>
</feature>
<dbReference type="Proteomes" id="UP000309340">
    <property type="component" value="Unassembled WGS sequence"/>
</dbReference>
<dbReference type="EMBL" id="NAJQ01000468">
    <property type="protein sequence ID" value="TKA69091.1"/>
    <property type="molecule type" value="Genomic_DNA"/>
</dbReference>
<reference evidence="2 3" key="1">
    <citation type="submission" date="2017-03" db="EMBL/GenBank/DDBJ databases">
        <title>Genomes of endolithic fungi from Antarctica.</title>
        <authorList>
            <person name="Coleine C."/>
            <person name="Masonjones S."/>
            <person name="Stajich J.E."/>
        </authorList>
    </citation>
    <scope>NUCLEOTIDE SEQUENCE [LARGE SCALE GENOMIC DNA]</scope>
    <source>
        <strain evidence="2 3">CCFEE 5184</strain>
    </source>
</reference>
<organism evidence="2 3">
    <name type="scientific">Friedmanniomyces simplex</name>
    <dbReference type="NCBI Taxonomy" id="329884"/>
    <lineage>
        <taxon>Eukaryota</taxon>
        <taxon>Fungi</taxon>
        <taxon>Dikarya</taxon>
        <taxon>Ascomycota</taxon>
        <taxon>Pezizomycotina</taxon>
        <taxon>Dothideomycetes</taxon>
        <taxon>Dothideomycetidae</taxon>
        <taxon>Mycosphaerellales</taxon>
        <taxon>Teratosphaeriaceae</taxon>
        <taxon>Friedmanniomyces</taxon>
    </lineage>
</organism>
<dbReference type="PANTHER" id="PTHR42111:SF1">
    <property type="entry name" value="YALI0D23727P"/>
    <property type="match status" value="1"/>
</dbReference>
<evidence type="ECO:0000256" key="1">
    <source>
        <dbReference type="SAM" id="MobiDB-lite"/>
    </source>
</evidence>
<protein>
    <submittedName>
        <fullName evidence="2">Uncharacterized protein</fullName>
    </submittedName>
</protein>
<sequence>MPPSQKFPPFPQNPSISPRSSAAPLLPLDQQQADGGEFDGITKETDSQTEKRRLLGLGKKPEEKDTRNMDATAGGLLPQTQAAIAAMKPDTKARPQAIPVSPSRHPYPSGIAASPSRLRSSSPRLYSPASSEIFERNVQEPVPMSTLQGEDTPAHIPTHVMTEDHIPPALEATANAITSNSLNADEVEIVTSSSHQPAAEKVLEASVSHADLTQLQPPPLKHAESASSDIVASTHHLPTHPEDDGASNYGQLDPNDVRRLSFISFADVMQSEHQQQAASSLGDIGSRDSLHISSLSGSFPSVHERAASPFRSPRSPGSMSGGVTTPPGVSVDSAHEQSPPRSNVVGALASPPGQHGELTIETMRQAVRKTASGDLSGVRSPAAMSPLSDEPSMRETRSRTNT</sequence>
<feature type="region of interest" description="Disordered" evidence="1">
    <location>
        <begin position="1"/>
        <end position="148"/>
    </location>
</feature>
<feature type="compositionally biased region" description="Basic and acidic residues" evidence="1">
    <location>
        <begin position="391"/>
        <end position="402"/>
    </location>
</feature>
<dbReference type="OrthoDB" id="5364312at2759"/>
<dbReference type="AlphaFoldDB" id="A0A4U0X053"/>
<proteinExistence type="predicted"/>
<feature type="region of interest" description="Disordered" evidence="1">
    <location>
        <begin position="234"/>
        <end position="253"/>
    </location>
</feature>
<comment type="caution">
    <text evidence="2">The sequence shown here is derived from an EMBL/GenBank/DDBJ whole genome shotgun (WGS) entry which is preliminary data.</text>
</comment>
<evidence type="ECO:0000313" key="2">
    <source>
        <dbReference type="EMBL" id="TKA69091.1"/>
    </source>
</evidence>
<feature type="compositionally biased region" description="Low complexity" evidence="1">
    <location>
        <begin position="112"/>
        <end position="131"/>
    </location>
</feature>